<evidence type="ECO:0000313" key="2">
    <source>
        <dbReference type="Proteomes" id="UP001054945"/>
    </source>
</evidence>
<proteinExistence type="predicted"/>
<keyword evidence="2" id="KW-1185">Reference proteome</keyword>
<dbReference type="Proteomes" id="UP001054945">
    <property type="component" value="Unassembled WGS sequence"/>
</dbReference>
<comment type="caution">
    <text evidence="1">The sequence shown here is derived from an EMBL/GenBank/DDBJ whole genome shotgun (WGS) entry which is preliminary data.</text>
</comment>
<reference evidence="1 2" key="1">
    <citation type="submission" date="2021-06" db="EMBL/GenBank/DDBJ databases">
        <title>Caerostris extrusa draft genome.</title>
        <authorList>
            <person name="Kono N."/>
            <person name="Arakawa K."/>
        </authorList>
    </citation>
    <scope>NUCLEOTIDE SEQUENCE [LARGE SCALE GENOMIC DNA]</scope>
</reference>
<protein>
    <submittedName>
        <fullName evidence="1">Uncharacterized protein</fullName>
    </submittedName>
</protein>
<sequence>CPHFTRDIRYPGTISSLMESPSPPVPITGRGLNNDYYMMSYLSHFKFTSAPALI</sequence>
<accession>A0AAV4UHP4</accession>
<evidence type="ECO:0000313" key="1">
    <source>
        <dbReference type="EMBL" id="GIY57215.1"/>
    </source>
</evidence>
<gene>
    <name evidence="1" type="ORF">CEXT_249511</name>
</gene>
<organism evidence="1 2">
    <name type="scientific">Caerostris extrusa</name>
    <name type="common">Bark spider</name>
    <name type="synonym">Caerostris bankana</name>
    <dbReference type="NCBI Taxonomy" id="172846"/>
    <lineage>
        <taxon>Eukaryota</taxon>
        <taxon>Metazoa</taxon>
        <taxon>Ecdysozoa</taxon>
        <taxon>Arthropoda</taxon>
        <taxon>Chelicerata</taxon>
        <taxon>Arachnida</taxon>
        <taxon>Araneae</taxon>
        <taxon>Araneomorphae</taxon>
        <taxon>Entelegynae</taxon>
        <taxon>Araneoidea</taxon>
        <taxon>Araneidae</taxon>
        <taxon>Caerostris</taxon>
    </lineage>
</organism>
<dbReference type="AlphaFoldDB" id="A0AAV4UHP4"/>
<feature type="non-terminal residue" evidence="1">
    <location>
        <position position="1"/>
    </location>
</feature>
<dbReference type="EMBL" id="BPLR01012870">
    <property type="protein sequence ID" value="GIY57215.1"/>
    <property type="molecule type" value="Genomic_DNA"/>
</dbReference>
<name>A0AAV4UHP4_CAEEX</name>